<sequence length="356" mass="39001">MTRVRDNFEAVRLLAALTVLYGHAYALTGTVSPAVFGSSAQALAVKVFFVVSGFLVSESWRRDPAILRYLSRRSLRIFPGLVTVILISILFAGPVLTGLPIGDYFKSPWTWRYLSNIALHPSYMLPGVFENNVYPVAVNGSLWSLPVEFAMYLLLPIVALGGHRSSTRIVLGCLALCALSLYVVRINPEPGVVVFYGTNVISALDVAPYFFLGAAWRISLPSRLLNPQVAVFVLLLAALVPANRIAQEITLYIILPYSVLSFATARPALFGAAGRFGDFSYGIYVYGFLIEQAISHYLKTDGRPLLNFGLSLFPTLALAVASWNFVEKPFLKLKPRSGRSTNAAKDRKQSAIAVTD</sequence>
<comment type="caution">
    <text evidence="3">The sequence shown here is derived from an EMBL/GenBank/DDBJ whole genome shotgun (WGS) entry which is preliminary data.</text>
</comment>
<keyword evidence="1" id="KW-0812">Transmembrane</keyword>
<protein>
    <submittedName>
        <fullName evidence="3">Peptidoglycan/LPS O-acetylase OafA/YrhL</fullName>
    </submittedName>
</protein>
<dbReference type="PANTHER" id="PTHR23028">
    <property type="entry name" value="ACETYLTRANSFERASE"/>
    <property type="match status" value="1"/>
</dbReference>
<dbReference type="PANTHER" id="PTHR23028:SF53">
    <property type="entry name" value="ACYL_TRANSF_3 DOMAIN-CONTAINING PROTEIN"/>
    <property type="match status" value="1"/>
</dbReference>
<feature type="domain" description="Acyltransferase 3" evidence="2">
    <location>
        <begin position="7"/>
        <end position="321"/>
    </location>
</feature>
<proteinExistence type="predicted"/>
<feature type="transmembrane region" description="Helical" evidence="1">
    <location>
        <begin position="36"/>
        <end position="56"/>
    </location>
</feature>
<organism evidence="3 4">
    <name type="scientific">Paraburkholderia terricola</name>
    <dbReference type="NCBI Taxonomy" id="169427"/>
    <lineage>
        <taxon>Bacteria</taxon>
        <taxon>Pseudomonadati</taxon>
        <taxon>Pseudomonadota</taxon>
        <taxon>Betaproteobacteria</taxon>
        <taxon>Burkholderiales</taxon>
        <taxon>Burkholderiaceae</taxon>
        <taxon>Paraburkholderia</taxon>
    </lineage>
</organism>
<gene>
    <name evidence="3" type="ORF">J2804_001872</name>
</gene>
<feature type="transmembrane region" description="Helical" evidence="1">
    <location>
        <begin position="193"/>
        <end position="212"/>
    </location>
</feature>
<feature type="transmembrane region" description="Helical" evidence="1">
    <location>
        <begin position="249"/>
        <end position="269"/>
    </location>
</feature>
<evidence type="ECO:0000259" key="2">
    <source>
        <dbReference type="Pfam" id="PF01757"/>
    </source>
</evidence>
<dbReference type="RefSeq" id="WP_310119886.1">
    <property type="nucleotide sequence ID" value="NZ_JAVDRP010000003.1"/>
</dbReference>
<dbReference type="InterPro" id="IPR050879">
    <property type="entry name" value="Acyltransferase_3"/>
</dbReference>
<feature type="transmembrane region" description="Helical" evidence="1">
    <location>
        <begin position="169"/>
        <end position="187"/>
    </location>
</feature>
<dbReference type="Pfam" id="PF01757">
    <property type="entry name" value="Acyl_transf_3"/>
    <property type="match status" value="1"/>
</dbReference>
<reference evidence="3 4" key="1">
    <citation type="submission" date="2023-07" db="EMBL/GenBank/DDBJ databases">
        <title>Sorghum-associated microbial communities from plants grown in Nebraska, USA.</title>
        <authorList>
            <person name="Schachtman D."/>
        </authorList>
    </citation>
    <scope>NUCLEOTIDE SEQUENCE [LARGE SCALE GENOMIC DNA]</scope>
    <source>
        <strain evidence="3 4">DS1316</strain>
    </source>
</reference>
<name>A0ABU1LP06_9BURK</name>
<accession>A0ABU1LP06</accession>
<evidence type="ECO:0000256" key="1">
    <source>
        <dbReference type="SAM" id="Phobius"/>
    </source>
</evidence>
<keyword evidence="4" id="KW-1185">Reference proteome</keyword>
<dbReference type="InterPro" id="IPR002656">
    <property type="entry name" value="Acyl_transf_3_dom"/>
</dbReference>
<feature type="transmembrane region" description="Helical" evidence="1">
    <location>
        <begin position="304"/>
        <end position="326"/>
    </location>
</feature>
<keyword evidence="1" id="KW-0472">Membrane</keyword>
<feature type="transmembrane region" description="Helical" evidence="1">
    <location>
        <begin position="77"/>
        <end position="101"/>
    </location>
</feature>
<evidence type="ECO:0000313" key="4">
    <source>
        <dbReference type="Proteomes" id="UP001264340"/>
    </source>
</evidence>
<keyword evidence="1" id="KW-1133">Transmembrane helix</keyword>
<dbReference type="Proteomes" id="UP001264340">
    <property type="component" value="Unassembled WGS sequence"/>
</dbReference>
<evidence type="ECO:0000313" key="3">
    <source>
        <dbReference type="EMBL" id="MDR6408479.1"/>
    </source>
</evidence>
<feature type="transmembrane region" description="Helical" evidence="1">
    <location>
        <begin position="142"/>
        <end position="162"/>
    </location>
</feature>
<dbReference type="EMBL" id="JAVDRP010000003">
    <property type="protein sequence ID" value="MDR6408479.1"/>
    <property type="molecule type" value="Genomic_DNA"/>
</dbReference>